<sequence>MTDIDVHKRNVLTGASLTMRVRNVHRLEPELQRMFAELEDAFEHPKQTSMDEWREIA</sequence>
<keyword evidence="2" id="KW-1185">Reference proteome</keyword>
<dbReference type="GeneID" id="301841464"/>
<accession>A0AA86YA07</accession>
<dbReference type="EMBL" id="BK063680">
    <property type="protein sequence ID" value="DBA35651.1"/>
    <property type="molecule type" value="Genomic_DNA"/>
</dbReference>
<gene>
    <name evidence="1" type="ORF">vir335_00095</name>
</gene>
<dbReference type="RefSeq" id="YP_013605555.1">
    <property type="nucleotide sequence ID" value="NC_134205.1"/>
</dbReference>
<evidence type="ECO:0000313" key="1">
    <source>
        <dbReference type="EMBL" id="DBA35651.1"/>
    </source>
</evidence>
<dbReference type="Proteomes" id="UP001302000">
    <property type="component" value="Segment"/>
</dbReference>
<proteinExistence type="predicted"/>
<name>A0AA86YA07_9CAUD</name>
<organism evidence="1 2">
    <name type="scientific">Caudoviricetes sp. vir335</name>
    <dbReference type="NCBI Taxonomy" id="3068357"/>
    <lineage>
        <taxon>Viruses</taxon>
        <taxon>Duplodnaviria</taxon>
        <taxon>Heunggongvirae</taxon>
        <taxon>Uroviricota</taxon>
        <taxon>Caudoviricetes</taxon>
    </lineage>
</organism>
<evidence type="ECO:0000313" key="2">
    <source>
        <dbReference type="Proteomes" id="UP001302000"/>
    </source>
</evidence>
<reference evidence="1 2" key="1">
    <citation type="journal article" date="2023" name="Nat. Microbiol.">
        <title>A compendium of viruses from methanogenic archaea reveals their diversity and adaptations to the gut environment.</title>
        <authorList>
            <person name="Medvedeva S."/>
            <person name="Borrel G."/>
            <person name="Krupovic M."/>
            <person name="Gribaldo S."/>
        </authorList>
    </citation>
    <scope>NUCLEOTIDE SEQUENCE [LARGE SCALE GENOMIC DNA]</scope>
</reference>
<protein>
    <submittedName>
        <fullName evidence="1">Uncharacterized protein</fullName>
    </submittedName>
</protein>